<reference evidence="1" key="1">
    <citation type="submission" date="2022-05" db="EMBL/GenBank/DDBJ databases">
        <title>Novel Pseudomonas spp. Isolated from a Rainbow Trout Aquaculture Facility.</title>
        <authorList>
            <person name="Testerman T."/>
            <person name="Graf J."/>
        </authorList>
    </citation>
    <scope>NUCLEOTIDE SEQUENCE</scope>
    <source>
        <strain evidence="1">ID1050</strain>
    </source>
</reference>
<dbReference type="Proteomes" id="UP001148189">
    <property type="component" value="Unassembled WGS sequence"/>
</dbReference>
<name>A0ABT5NLD9_9PSED</name>
<keyword evidence="2" id="KW-1185">Reference proteome</keyword>
<evidence type="ECO:0000313" key="2">
    <source>
        <dbReference type="Proteomes" id="UP001148189"/>
    </source>
</evidence>
<dbReference type="EMBL" id="JAMDHD010000054">
    <property type="protein sequence ID" value="MDD0988632.1"/>
    <property type="molecule type" value="Genomic_DNA"/>
</dbReference>
<sequence length="1620" mass="180722">MPDTLPAPPPGPSLFTHRSNTPALAVARQLADRPGLRQVLEQHLQERLLEHFPVLRLDVSTVRLATPNQRRGWDLKRLIDVVLDHLGKGTALNLTLVIDERRCFLSQRPPSRLTYEANGPREPDMTVIERVILDLAFTLPIALQHALTSYWNLDADTGVSRWQWLGDLLCDTLKNTASLLPSGPARNMLDSVTGEPDRRERQAAPAGFVHAYCLQACVSNQDREARLLSTDLLLVQGTQILLCQASGNVEPFASIEAFTHTWGQRLASRLQADTLVVKRYEPDGNLFDTQAALLLNQQLDDLQAIRLPATEGVRALEQQVTDASDPVPLFIAAPAPDPTLQPVLQAALPPWLLAADAEQRFAYRQGLLDQARLQRQTGGASFLSGVENLQAFTTRTLREQMRRDHPESSVEPDHLALTFHVPVGDLRSGYLAQQTMSLSELAINNLAAAPQGRLTLRDTSGADVPQWLTEDYVLGETGLLHSTPGLIRQVDVGRHYPQTIREQLLGDTAQARRREALFGQELAVQLPRQALELAIRGQQGFTFLGYRYVKAVLHSNLSGRVVDAQDIVIRPLAFAHKPGAVPDIVSNMFIIEPRASDAGPPILYRPLYQDALQQFSSRAALFDAIAQPGALQDSVLSWMTDKARPIYSHNGFHSPHILRFGQGDDSVQWPAPPPAQLAQDSHGGEIPGSLAQALATGNLTQYLYGSNARALVDLADRDSVSNAESRWKVLLEGGWLLFNALLLPLLRGPAMVAGWMAQLAVSLRHDILALQGNDAAARELAWVDVLLNIGLILLHVASRPTPTLEQAARTTEPALALTLAALRRPATTAHPPTVIEEGTVGLPAEPPAGDQTLVDFIHSNARDSSRRRLLEALHELHVPWPVPPPLPVSIGAFKGLYRIDQQWHASVAGLLFRVNVLPDLGQVFLVHPHKPQHPGFQLTRNAQGRWSLDLGLKLRGGGPKNRLKAKLAQIDQQRSQVSEEINRIGDQISVLIKRLQPIDQVLDAARLKFEQAHNALGKTRLSLRSKPDDPALIAEHRDKVAQRSRTRTAFQLFQERFDQAAAELLQQRRELITAYGQMKEVDSRFDYEGQCIEQYQSILATDEIRVSQLSSLYLATFISEQGESLIELQGAAHDVGAMRYVKDLLETNFAVSERHAQAMTAIENTLEEMAARLKTGPAQRLKYLNGHPKRRFYNRLNATLESLDVLTELSIDQTIPATTPQEHYFLARHDHLQSSLSPLEDSHLELLTTEGFTPAERKAVLSNLIKHYRRRLQIYQSLLELDSPLAHPRYMPLLIERLHTARDSAETDLAALLREDEFLPPQPTPFKPVRTTSRTKRVFKSRDKGALVGELEPAQSDIPFPTIVTRNPITQQVSGRFMEHPNEGWVEIVDAQPTAPVEPSPAPSLATLRTQAQRLLEEVPGIERSIEFQKKKLSDPTRRDELNPQDWRDMLAHQAERLETVATELANHHGDKPDMPQTVERLRRRASDLRSQGTQQCIEGYKAQRPRQEHIEFLRSHGAIDIGLVHGAQRTASRDYVSEFAVREKNSLTVLWYAHFHYSQADSLPSAYTAAHLKRPEQRFVTLRDLIAQAGADSQAIVRDLYHPITAPFDQRLFLSLLPA</sequence>
<organism evidence="1 2">
    <name type="scientific">Pseudomonas shahriarae</name>
    <dbReference type="NCBI Taxonomy" id="2745512"/>
    <lineage>
        <taxon>Bacteria</taxon>
        <taxon>Pseudomonadati</taxon>
        <taxon>Pseudomonadota</taxon>
        <taxon>Gammaproteobacteria</taxon>
        <taxon>Pseudomonadales</taxon>
        <taxon>Pseudomonadaceae</taxon>
        <taxon>Pseudomonas</taxon>
    </lineage>
</organism>
<dbReference type="RefSeq" id="WP_273868184.1">
    <property type="nucleotide sequence ID" value="NZ_JAMDHD010000054.1"/>
</dbReference>
<protein>
    <recommendedName>
        <fullName evidence="3">C-terminal region of Pasteurella multocida toxin residues 569-1285</fullName>
    </recommendedName>
</protein>
<comment type="caution">
    <text evidence="1">The sequence shown here is derived from an EMBL/GenBank/DDBJ whole genome shotgun (WGS) entry which is preliminary data.</text>
</comment>
<proteinExistence type="predicted"/>
<accession>A0ABT5NLD9</accession>
<evidence type="ECO:0008006" key="3">
    <source>
        <dbReference type="Google" id="ProtNLM"/>
    </source>
</evidence>
<evidence type="ECO:0000313" key="1">
    <source>
        <dbReference type="EMBL" id="MDD0988632.1"/>
    </source>
</evidence>
<gene>
    <name evidence="1" type="ORF">M5G21_27100</name>
</gene>